<comment type="caution">
    <text evidence="6">The sequence shown here is derived from an EMBL/GenBank/DDBJ whole genome shotgun (WGS) entry which is preliminary data.</text>
</comment>
<dbReference type="PANTHER" id="PTHR42734:SF6">
    <property type="entry name" value="MOLYBDATE IMPORT ATP-BINDING PROTEIN MOLC"/>
    <property type="match status" value="1"/>
</dbReference>
<proteinExistence type="inferred from homology"/>
<evidence type="ECO:0000256" key="3">
    <source>
        <dbReference type="ARBA" id="ARBA00022741"/>
    </source>
</evidence>
<evidence type="ECO:0000313" key="7">
    <source>
        <dbReference type="Proteomes" id="UP000651120"/>
    </source>
</evidence>
<dbReference type="EMBL" id="DUJP01000024">
    <property type="protein sequence ID" value="HII46905.1"/>
    <property type="molecule type" value="Genomic_DNA"/>
</dbReference>
<accession>A0A832SRP1</accession>
<dbReference type="GO" id="GO:0005524">
    <property type="term" value="F:ATP binding"/>
    <property type="evidence" value="ECO:0007669"/>
    <property type="project" value="UniProtKB-KW"/>
</dbReference>
<reference evidence="6" key="1">
    <citation type="journal article" date="2020" name="bioRxiv">
        <title>A rank-normalized archaeal taxonomy based on genome phylogeny resolves widespread incomplete and uneven classifications.</title>
        <authorList>
            <person name="Rinke C."/>
            <person name="Chuvochina M."/>
            <person name="Mussig A.J."/>
            <person name="Chaumeil P.-A."/>
            <person name="Waite D.W."/>
            <person name="Whitman W.B."/>
            <person name="Parks D.H."/>
            <person name="Hugenholtz P."/>
        </authorList>
    </citation>
    <scope>NUCLEOTIDE SEQUENCE</scope>
    <source>
        <strain evidence="6">UBA8839</strain>
    </source>
</reference>
<dbReference type="SUPFAM" id="SSF52540">
    <property type="entry name" value="P-loop containing nucleoside triphosphate hydrolases"/>
    <property type="match status" value="1"/>
</dbReference>
<dbReference type="PROSITE" id="PS00211">
    <property type="entry name" value="ABC_TRANSPORTER_1"/>
    <property type="match status" value="1"/>
</dbReference>
<gene>
    <name evidence="6" type="ORF">HA333_05510</name>
</gene>
<dbReference type="RefSeq" id="WP_011007211.1">
    <property type="nucleotide sequence ID" value="NZ_DAIOPL010000030.1"/>
</dbReference>
<dbReference type="Gene3D" id="3.40.50.300">
    <property type="entry name" value="P-loop containing nucleotide triphosphate hydrolases"/>
    <property type="match status" value="1"/>
</dbReference>
<dbReference type="InterPro" id="IPR003439">
    <property type="entry name" value="ABC_transporter-like_ATP-bd"/>
</dbReference>
<evidence type="ECO:0000259" key="5">
    <source>
        <dbReference type="PROSITE" id="PS50893"/>
    </source>
</evidence>
<name>A0A832SRP1_9CREN</name>
<evidence type="ECO:0000256" key="4">
    <source>
        <dbReference type="ARBA" id="ARBA00022840"/>
    </source>
</evidence>
<keyword evidence="3" id="KW-0547">Nucleotide-binding</keyword>
<dbReference type="InterPro" id="IPR050153">
    <property type="entry name" value="Metal_Ion_Import_ABC"/>
</dbReference>
<evidence type="ECO:0000256" key="2">
    <source>
        <dbReference type="ARBA" id="ARBA00022448"/>
    </source>
</evidence>
<sequence>MKHCGQVDFSAQKFVEFDVYKTLGSFQLRAKGVFKEGVTCVVGPNGSGKTTLLKLLAAIYKPDSGYINYVGISSKVYVGDFYLPPESRGLDIVLAGRSRFGKRPVGKADVEMAVKYASLLGASDLLARRISSLSGGERQRLVIAAALSSEADLLLLDEPLSNLHGNWRGRVMEILRKYAEKKVVVITTHHGDVLKCCQEAFRMENGVLKQGGWVEEADCGP</sequence>
<feature type="domain" description="ABC transporter" evidence="5">
    <location>
        <begin position="9"/>
        <end position="221"/>
    </location>
</feature>
<dbReference type="InterPro" id="IPR027417">
    <property type="entry name" value="P-loop_NTPase"/>
</dbReference>
<dbReference type="PROSITE" id="PS50893">
    <property type="entry name" value="ABC_TRANSPORTER_2"/>
    <property type="match status" value="1"/>
</dbReference>
<dbReference type="InterPro" id="IPR017871">
    <property type="entry name" value="ABC_transporter-like_CS"/>
</dbReference>
<dbReference type="OMA" id="DGGWVKY"/>
<dbReference type="AlphaFoldDB" id="A0A832SRP1"/>
<comment type="similarity">
    <text evidence="1">Belongs to the ABC transporter superfamily.</text>
</comment>
<keyword evidence="2" id="KW-0813">Transport</keyword>
<organism evidence="6 7">
    <name type="scientific">Pyrobaculum aerophilum</name>
    <dbReference type="NCBI Taxonomy" id="13773"/>
    <lineage>
        <taxon>Archaea</taxon>
        <taxon>Thermoproteota</taxon>
        <taxon>Thermoprotei</taxon>
        <taxon>Thermoproteales</taxon>
        <taxon>Thermoproteaceae</taxon>
        <taxon>Pyrobaculum</taxon>
    </lineage>
</organism>
<evidence type="ECO:0000256" key="1">
    <source>
        <dbReference type="ARBA" id="ARBA00005417"/>
    </source>
</evidence>
<dbReference type="Proteomes" id="UP000651120">
    <property type="component" value="Unassembled WGS sequence"/>
</dbReference>
<dbReference type="Pfam" id="PF00005">
    <property type="entry name" value="ABC_tran"/>
    <property type="match status" value="1"/>
</dbReference>
<dbReference type="PANTHER" id="PTHR42734">
    <property type="entry name" value="METAL TRANSPORT SYSTEM ATP-BINDING PROTEIN TM_0124-RELATED"/>
    <property type="match status" value="1"/>
</dbReference>
<protein>
    <submittedName>
        <fullName evidence="6">ABC transporter ATP-binding protein</fullName>
    </submittedName>
</protein>
<evidence type="ECO:0000313" key="6">
    <source>
        <dbReference type="EMBL" id="HII46905.1"/>
    </source>
</evidence>
<dbReference type="GO" id="GO:0016887">
    <property type="term" value="F:ATP hydrolysis activity"/>
    <property type="evidence" value="ECO:0007669"/>
    <property type="project" value="InterPro"/>
</dbReference>
<dbReference type="SMART" id="SM00382">
    <property type="entry name" value="AAA"/>
    <property type="match status" value="1"/>
</dbReference>
<dbReference type="InterPro" id="IPR003593">
    <property type="entry name" value="AAA+_ATPase"/>
</dbReference>
<keyword evidence="4 6" id="KW-0067">ATP-binding</keyword>